<evidence type="ECO:0000313" key="1">
    <source>
        <dbReference type="EMBL" id="CAD8057957.1"/>
    </source>
</evidence>
<organism evidence="1 2">
    <name type="scientific">Paramecium sonneborni</name>
    <dbReference type="NCBI Taxonomy" id="65129"/>
    <lineage>
        <taxon>Eukaryota</taxon>
        <taxon>Sar</taxon>
        <taxon>Alveolata</taxon>
        <taxon>Ciliophora</taxon>
        <taxon>Intramacronucleata</taxon>
        <taxon>Oligohymenophorea</taxon>
        <taxon>Peniculida</taxon>
        <taxon>Parameciidae</taxon>
        <taxon>Paramecium</taxon>
    </lineage>
</organism>
<protein>
    <submittedName>
        <fullName evidence="1">Uncharacterized protein</fullName>
    </submittedName>
</protein>
<gene>
    <name evidence="1" type="ORF">PSON_ATCC_30995.1.T0110477</name>
</gene>
<accession>A0A8S1KSS6</accession>
<reference evidence="1" key="1">
    <citation type="submission" date="2021-01" db="EMBL/GenBank/DDBJ databases">
        <authorList>
            <consortium name="Genoscope - CEA"/>
            <person name="William W."/>
        </authorList>
    </citation>
    <scope>NUCLEOTIDE SEQUENCE</scope>
</reference>
<comment type="caution">
    <text evidence="1">The sequence shown here is derived from an EMBL/GenBank/DDBJ whole genome shotgun (WGS) entry which is preliminary data.</text>
</comment>
<name>A0A8S1KSS6_9CILI</name>
<proteinExistence type="predicted"/>
<dbReference type="EMBL" id="CAJJDN010000011">
    <property type="protein sequence ID" value="CAD8057957.1"/>
    <property type="molecule type" value="Genomic_DNA"/>
</dbReference>
<evidence type="ECO:0000313" key="2">
    <source>
        <dbReference type="Proteomes" id="UP000692954"/>
    </source>
</evidence>
<keyword evidence="2" id="KW-1185">Reference proteome</keyword>
<dbReference type="AlphaFoldDB" id="A0A8S1KSS6"/>
<dbReference type="Proteomes" id="UP000692954">
    <property type="component" value="Unassembled WGS sequence"/>
</dbReference>
<sequence length="703" mass="83621">MSQYLLYQAPQAKQIISFPITLIDGTKSMKREYASILKVYFEVFQDFNEQERQQFQWTKSLSQSLTFLEDDFGDLTISLKQMLLNLLQFDYPSYVTIILITDGQEPFDYESLQNLILEVKQKYSVQFITILISEKPEHLKIMEALKMLCKSENENQILQYFIQRSKRKNIFEIQNEFREVFNKIKEQLVVYVKKIKINQKVRTLIIQKEQELIDEINPGCLFLADKNLTIKTENDIIKNTTSASHIFQILQSSFLNILKEQADLKVECSEILKVIHDLLSQAESSKDQSDEYQAIKLILQIIKSIINDAFNFQQIDGKIFENIFTAVQSGKINLLKEISMINQSESSVLKINQINQQMIISFGQLLNDNNLQSISFEFFFQLKTIIFKTLQLHEDIFLSEFKYLQNQKDHLNNFIKILKTQLEIVFKKITIDFKDINQIQQLFILNNLIKQLNLIQNECQSQQFLQSLRQLLVKFQENENQQQNEGVLIFYNNLTELGFLQQYNDNFDKDDYQSFFVLLINMNESMNLDKKNFLISYYEGIKEIKNHKRIIIGWNDIKQNGEQMIQEFYLVDEQQQLNNKFTSLFELFEKYKENFRLKQQLINLCILTDDDKNFWRLYLHIKILQISQYHIKQIYIALGLQFMLFLGQEIDKFIKQFVKQQQPLIFNIPKNRSLTLTQKQQGVNKFLIKIFQEIAQKFNQKKL</sequence>
<dbReference type="OrthoDB" id="309302at2759"/>